<dbReference type="PANTHER" id="PTHR43798">
    <property type="entry name" value="MONOACYLGLYCEROL LIPASE"/>
    <property type="match status" value="1"/>
</dbReference>
<protein>
    <submittedName>
        <fullName evidence="2">Alpha/beta hydrolase</fullName>
    </submittedName>
</protein>
<dbReference type="SUPFAM" id="SSF53474">
    <property type="entry name" value="alpha/beta-Hydrolases"/>
    <property type="match status" value="1"/>
</dbReference>
<dbReference type="Proteomes" id="UP000243502">
    <property type="component" value="Chromosome 3"/>
</dbReference>
<dbReference type="InterPro" id="IPR029058">
    <property type="entry name" value="AB_hydrolase_fold"/>
</dbReference>
<dbReference type="GO" id="GO:0016787">
    <property type="term" value="F:hydrolase activity"/>
    <property type="evidence" value="ECO:0007669"/>
    <property type="project" value="UniProtKB-KW"/>
</dbReference>
<sequence>MKRLTVDVAGTQTSYLAAGESGPVILMLHGTYWSRVWQPVMDDLARAGFRAIAVDFPGLGRSGGELTVEQASIPALADWVVEFLRALRIDEPILIAGHDIGGGVAQHILVDEKIRVEKLALVNAVMFDSWPVPGVARFRDPAVAAATTHEDILAARRKSVITALGRPAGEDEISEYLDPWQDARVARSWLALAGAAYSRYTTALVPQLRVSQTPKLLIWGEDDTFQQVENAAYFVSQIPYSRLVRIPKAGHIPMENDASAVAQAMIEFFA</sequence>
<dbReference type="PRINTS" id="PR00111">
    <property type="entry name" value="ABHYDROLASE"/>
</dbReference>
<name>A0A2I8EWV4_9BURK</name>
<proteinExistence type="predicted"/>
<dbReference type="OrthoDB" id="9780765at2"/>
<reference evidence="2 3" key="1">
    <citation type="submission" date="2018-01" db="EMBL/GenBank/DDBJ databases">
        <title>Species boundaries and ecological features among Paraburkholderia terrae DSMZ17804T, P. hospita DSMZ17164T and P. caribensis DSMZ13236T.</title>
        <authorList>
            <person name="Pratama A.A."/>
        </authorList>
    </citation>
    <scope>NUCLEOTIDE SEQUENCE [LARGE SCALE GENOMIC DNA]</scope>
    <source>
        <strain evidence="2 3">DSM 17804</strain>
    </source>
</reference>
<evidence type="ECO:0000259" key="1">
    <source>
        <dbReference type="Pfam" id="PF12697"/>
    </source>
</evidence>
<feature type="domain" description="AB hydrolase-1" evidence="1">
    <location>
        <begin position="25"/>
        <end position="264"/>
    </location>
</feature>
<dbReference type="Pfam" id="PF12697">
    <property type="entry name" value="Abhydrolase_6"/>
    <property type="match status" value="1"/>
</dbReference>
<dbReference type="GO" id="GO:0016020">
    <property type="term" value="C:membrane"/>
    <property type="evidence" value="ECO:0007669"/>
    <property type="project" value="TreeGrafter"/>
</dbReference>
<gene>
    <name evidence="2" type="ORF">C2L65_30655</name>
</gene>
<keyword evidence="2" id="KW-0378">Hydrolase</keyword>
<dbReference type="EMBL" id="CP026113">
    <property type="protein sequence ID" value="AUT64093.1"/>
    <property type="molecule type" value="Genomic_DNA"/>
</dbReference>
<evidence type="ECO:0000313" key="3">
    <source>
        <dbReference type="Proteomes" id="UP000243502"/>
    </source>
</evidence>
<organism evidence="2 3">
    <name type="scientific">Paraburkholderia terrae</name>
    <dbReference type="NCBI Taxonomy" id="311230"/>
    <lineage>
        <taxon>Bacteria</taxon>
        <taxon>Pseudomonadati</taxon>
        <taxon>Pseudomonadota</taxon>
        <taxon>Betaproteobacteria</taxon>
        <taxon>Burkholderiales</taxon>
        <taxon>Burkholderiaceae</taxon>
        <taxon>Paraburkholderia</taxon>
    </lineage>
</organism>
<dbReference type="KEGG" id="pter:C2L65_30655"/>
<dbReference type="InterPro" id="IPR050266">
    <property type="entry name" value="AB_hydrolase_sf"/>
</dbReference>
<dbReference type="Gene3D" id="3.40.50.1820">
    <property type="entry name" value="alpha/beta hydrolase"/>
    <property type="match status" value="1"/>
</dbReference>
<dbReference type="InterPro" id="IPR000073">
    <property type="entry name" value="AB_hydrolase_1"/>
</dbReference>
<dbReference type="AlphaFoldDB" id="A0A2I8EWV4"/>
<accession>A0A2I8EWV4</accession>
<dbReference type="PANTHER" id="PTHR43798:SF33">
    <property type="entry name" value="HYDROLASE, PUTATIVE (AFU_ORTHOLOGUE AFUA_2G14860)-RELATED"/>
    <property type="match status" value="1"/>
</dbReference>
<evidence type="ECO:0000313" key="2">
    <source>
        <dbReference type="EMBL" id="AUT64093.1"/>
    </source>
</evidence>